<proteinExistence type="predicted"/>
<organism evidence="1 2">
    <name type="scientific">Melipona quadrifasciata</name>
    <dbReference type="NCBI Taxonomy" id="166423"/>
    <lineage>
        <taxon>Eukaryota</taxon>
        <taxon>Metazoa</taxon>
        <taxon>Ecdysozoa</taxon>
        <taxon>Arthropoda</taxon>
        <taxon>Hexapoda</taxon>
        <taxon>Insecta</taxon>
        <taxon>Pterygota</taxon>
        <taxon>Neoptera</taxon>
        <taxon>Endopterygota</taxon>
        <taxon>Hymenoptera</taxon>
        <taxon>Apocrita</taxon>
        <taxon>Aculeata</taxon>
        <taxon>Apoidea</taxon>
        <taxon>Anthophila</taxon>
        <taxon>Apidae</taxon>
        <taxon>Melipona</taxon>
    </lineage>
</organism>
<gene>
    <name evidence="1" type="ORF">WN51_12742</name>
</gene>
<evidence type="ECO:0000313" key="2">
    <source>
        <dbReference type="Proteomes" id="UP000053105"/>
    </source>
</evidence>
<keyword evidence="2" id="KW-1185">Reference proteome</keyword>
<dbReference type="Proteomes" id="UP000053105">
    <property type="component" value="Unassembled WGS sequence"/>
</dbReference>
<dbReference type="EMBL" id="KQ435775">
    <property type="protein sequence ID" value="KOX75057.1"/>
    <property type="molecule type" value="Genomic_DNA"/>
</dbReference>
<accession>A0A0M9A153</accession>
<sequence>MKPEREAGEREFSTMNGKMQTDLNGGPGLAVVAGDVLALRGTGLAAAETWALLCQAAQALQDLFLSKLIHKIFPLVAWTSFASSTLGILGLHLMAESSIRHKSNTCVLHNLNGACPTCNGATATTATATTTRYDTKWKAERNIMEAWETLDSLLMRQRRRSPVTIVTVSVLINKSNIFIRETKQSELVFRFVGTDDAFVASHPYVRCINPDLKVVSDVEMLFDVPLILQQVPHAHLHLTTNKLSFPSCRNARSVFVYLAFYGALEGRKRVIAAFGHFNSWRLARMTVTSTNFQLTKSFFFVPNTHNSGAEFPHRQMIVEKSIITLGRKVKHKIGKKENMFDVLYEKYLYVLGFYYLERQIKGESRAFIRNRFQQIIEACKAAQWYENEFNRTKSPHCKFNSSVNKSRIEFEKT</sequence>
<dbReference type="AlphaFoldDB" id="A0A0M9A153"/>
<reference evidence="1 2" key="1">
    <citation type="submission" date="2015-07" db="EMBL/GenBank/DDBJ databases">
        <title>The genome of Melipona quadrifasciata.</title>
        <authorList>
            <person name="Pan H."/>
            <person name="Kapheim K."/>
        </authorList>
    </citation>
    <scope>NUCLEOTIDE SEQUENCE [LARGE SCALE GENOMIC DNA]</scope>
    <source>
        <strain evidence="1">0111107301</strain>
        <tissue evidence="1">Whole body</tissue>
    </source>
</reference>
<evidence type="ECO:0000313" key="1">
    <source>
        <dbReference type="EMBL" id="KOX75057.1"/>
    </source>
</evidence>
<dbReference type="OrthoDB" id="123971at2759"/>
<protein>
    <submittedName>
        <fullName evidence="1">Uncharacterized protein</fullName>
    </submittedName>
</protein>
<name>A0A0M9A153_9HYME</name>